<proteinExistence type="predicted"/>
<dbReference type="Pfam" id="PF10615">
    <property type="entry name" value="DUF2470"/>
    <property type="match status" value="1"/>
</dbReference>
<reference evidence="3" key="1">
    <citation type="submission" date="2016-10" db="EMBL/GenBank/DDBJ databases">
        <authorList>
            <person name="Varghese N."/>
            <person name="Submissions S."/>
        </authorList>
    </citation>
    <scope>NUCLEOTIDE SEQUENCE [LARGE SCALE GENOMIC DNA]</scope>
    <source>
        <strain evidence="3">DSM 44654</strain>
    </source>
</reference>
<dbReference type="EMBL" id="FNUJ01000005">
    <property type="protein sequence ID" value="SEF30354.1"/>
    <property type="molecule type" value="Genomic_DNA"/>
</dbReference>
<dbReference type="InterPro" id="IPR037119">
    <property type="entry name" value="Haem_oxidase_HugZ-like_sf"/>
</dbReference>
<dbReference type="OrthoDB" id="3381348at2"/>
<name>A0A1H5QX09_9PSEU</name>
<evidence type="ECO:0000313" key="3">
    <source>
        <dbReference type="Proteomes" id="UP000198878"/>
    </source>
</evidence>
<organism evidence="2 3">
    <name type="scientific">Amycolatopsis pretoriensis</name>
    <dbReference type="NCBI Taxonomy" id="218821"/>
    <lineage>
        <taxon>Bacteria</taxon>
        <taxon>Bacillati</taxon>
        <taxon>Actinomycetota</taxon>
        <taxon>Actinomycetes</taxon>
        <taxon>Pseudonocardiales</taxon>
        <taxon>Pseudonocardiaceae</taxon>
        <taxon>Amycolatopsis</taxon>
    </lineage>
</organism>
<feature type="domain" description="DUF2470" evidence="1">
    <location>
        <begin position="178"/>
        <end position="250"/>
    </location>
</feature>
<sequence length="265" mass="28783">MTEAPTSIRRPPAPNPAERAKTIATRNGPASLLPTCERAGLDGERVVPVLHHVHHSGSVSVLLPDDHPMVNAAKQTQRGELAVMVELADQAPVALREPIRGLLWITGWLRPLSPVSARARAVAIAESRPDERLLDVGHGVTLLRLTPASLVLADAEGTHSLRPHTFSAAPPDPFHDYEAQWLRHLESDHSDVVEQLAKHLPAELRGGRIRPLGLDRFGLRLRVESDAGDHDVRLAFSKSVDSPPQLAMELRRLVGCPFLRGGASG</sequence>
<accession>A0A1H5QX09</accession>
<dbReference type="InterPro" id="IPR019595">
    <property type="entry name" value="DUF2470"/>
</dbReference>
<dbReference type="RefSeq" id="WP_086678614.1">
    <property type="nucleotide sequence ID" value="NZ_FNUJ01000005.1"/>
</dbReference>
<evidence type="ECO:0000259" key="1">
    <source>
        <dbReference type="Pfam" id="PF10615"/>
    </source>
</evidence>
<dbReference type="Proteomes" id="UP000198878">
    <property type="component" value="Unassembled WGS sequence"/>
</dbReference>
<dbReference type="STRING" id="218821.SAMN05421837_105186"/>
<protein>
    <recommendedName>
        <fullName evidence="1">DUF2470 domain-containing protein</fullName>
    </recommendedName>
</protein>
<evidence type="ECO:0000313" key="2">
    <source>
        <dbReference type="EMBL" id="SEF30354.1"/>
    </source>
</evidence>
<dbReference type="SUPFAM" id="SSF50475">
    <property type="entry name" value="FMN-binding split barrel"/>
    <property type="match status" value="1"/>
</dbReference>
<dbReference type="AlphaFoldDB" id="A0A1H5QX09"/>
<keyword evidence="3" id="KW-1185">Reference proteome</keyword>
<dbReference type="Gene3D" id="3.20.180.10">
    <property type="entry name" value="PNP-oxidase-like"/>
    <property type="match status" value="1"/>
</dbReference>
<gene>
    <name evidence="2" type="ORF">SAMN05421837_105186</name>
</gene>